<dbReference type="Gene3D" id="1.20.5.440">
    <property type="entry name" value="ATP synthase delta/epsilon subunit, C-terminal domain"/>
    <property type="match status" value="1"/>
</dbReference>
<dbReference type="Pfam" id="PF02823">
    <property type="entry name" value="ATP-synt_DE_N"/>
    <property type="match status" value="1"/>
</dbReference>
<dbReference type="NCBIfam" id="NF001847">
    <property type="entry name" value="PRK00571.1-4"/>
    <property type="match status" value="1"/>
</dbReference>
<keyword evidence="9 15" id="KW-0406">Ion transport</keyword>
<dbReference type="OrthoDB" id="9791445at2"/>
<comment type="function">
    <text evidence="1 15">Produces ATP from ADP in the presence of a proton gradient across the membrane.</text>
</comment>
<dbReference type="SUPFAM" id="SSF51344">
    <property type="entry name" value="Epsilon subunit of F1F0-ATP synthase N-terminal domain"/>
    <property type="match status" value="1"/>
</dbReference>
<dbReference type="NCBIfam" id="TIGR01216">
    <property type="entry name" value="ATP_synt_epsi"/>
    <property type="match status" value="1"/>
</dbReference>
<keyword evidence="11 15" id="KW-0139">CF(1)</keyword>
<evidence type="ECO:0000256" key="14">
    <source>
        <dbReference type="ARBA" id="ARBA00031795"/>
    </source>
</evidence>
<dbReference type="SUPFAM" id="SSF46604">
    <property type="entry name" value="Epsilon subunit of F1F0-ATP synthase C-terminal domain"/>
    <property type="match status" value="1"/>
</dbReference>
<evidence type="ECO:0000256" key="15">
    <source>
        <dbReference type="HAMAP-Rule" id="MF_00530"/>
    </source>
</evidence>
<dbReference type="EMBL" id="NFZW01000004">
    <property type="protein sequence ID" value="RFA38214.1"/>
    <property type="molecule type" value="Genomic_DNA"/>
</dbReference>
<evidence type="ECO:0000256" key="13">
    <source>
        <dbReference type="ARBA" id="ARBA00030215"/>
    </source>
</evidence>
<evidence type="ECO:0000256" key="4">
    <source>
        <dbReference type="ARBA" id="ARBA00011648"/>
    </source>
</evidence>
<dbReference type="PANTHER" id="PTHR13822:SF10">
    <property type="entry name" value="ATP SYNTHASE EPSILON CHAIN, CHLOROPLASTIC"/>
    <property type="match status" value="1"/>
</dbReference>
<evidence type="ECO:0000256" key="5">
    <source>
        <dbReference type="ARBA" id="ARBA00014480"/>
    </source>
</evidence>
<keyword evidence="21" id="KW-1185">Reference proteome</keyword>
<evidence type="ECO:0000256" key="11">
    <source>
        <dbReference type="ARBA" id="ARBA00023196"/>
    </source>
</evidence>
<evidence type="ECO:0000256" key="8">
    <source>
        <dbReference type="ARBA" id="ARBA00022781"/>
    </source>
</evidence>
<dbReference type="Proteomes" id="UP000256763">
    <property type="component" value="Unassembled WGS sequence"/>
</dbReference>
<feature type="region of interest" description="Disordered" evidence="17">
    <location>
        <begin position="138"/>
        <end position="165"/>
    </location>
</feature>
<dbReference type="Gene3D" id="2.60.15.10">
    <property type="entry name" value="F0F1 ATP synthase delta/epsilon subunit, N-terminal"/>
    <property type="match status" value="1"/>
</dbReference>
<dbReference type="GO" id="GO:0045259">
    <property type="term" value="C:proton-transporting ATP synthase complex"/>
    <property type="evidence" value="ECO:0007669"/>
    <property type="project" value="UniProtKB-KW"/>
</dbReference>
<keyword evidence="10 15" id="KW-0472">Membrane</keyword>
<feature type="domain" description="ATP synthase F1 complex delta/epsilon subunit N-terminal" evidence="19">
    <location>
        <begin position="5"/>
        <end position="84"/>
    </location>
</feature>
<feature type="domain" description="ATP synthase epsilon subunit C-terminal" evidence="18">
    <location>
        <begin position="89"/>
        <end position="133"/>
    </location>
</feature>
<dbReference type="PANTHER" id="PTHR13822">
    <property type="entry name" value="ATP SYNTHASE DELTA/EPSILON CHAIN"/>
    <property type="match status" value="1"/>
</dbReference>
<evidence type="ECO:0000313" key="21">
    <source>
        <dbReference type="Proteomes" id="UP000256763"/>
    </source>
</evidence>
<evidence type="ECO:0000256" key="6">
    <source>
        <dbReference type="ARBA" id="ARBA00022448"/>
    </source>
</evidence>
<keyword evidence="7 15" id="KW-1003">Cell membrane</keyword>
<evidence type="ECO:0000256" key="12">
    <source>
        <dbReference type="ARBA" id="ARBA00023310"/>
    </source>
</evidence>
<evidence type="ECO:0000256" key="2">
    <source>
        <dbReference type="ARBA" id="ARBA00004202"/>
    </source>
</evidence>
<dbReference type="GO" id="GO:0005524">
    <property type="term" value="F:ATP binding"/>
    <property type="evidence" value="ECO:0007669"/>
    <property type="project" value="UniProtKB-UniRule"/>
</dbReference>
<comment type="subunit">
    <text evidence="4 15 16">F-type ATPases have 2 components, CF(1) - the catalytic core - and CF(0) - the membrane proton channel. CF(1) has five subunits: alpha(3), beta(3), gamma(1), delta(1), epsilon(1). CF(0) has three main subunits: a, b and c.</text>
</comment>
<dbReference type="GO" id="GO:0046933">
    <property type="term" value="F:proton-transporting ATP synthase activity, rotational mechanism"/>
    <property type="evidence" value="ECO:0007669"/>
    <property type="project" value="UniProtKB-UniRule"/>
</dbReference>
<evidence type="ECO:0000259" key="19">
    <source>
        <dbReference type="Pfam" id="PF02823"/>
    </source>
</evidence>
<dbReference type="InterPro" id="IPR020546">
    <property type="entry name" value="ATP_synth_F1_dsu/esu_N"/>
</dbReference>
<dbReference type="FunFam" id="2.60.15.10:FF:000001">
    <property type="entry name" value="ATP synthase epsilon chain"/>
    <property type="match status" value="1"/>
</dbReference>
<evidence type="ECO:0000313" key="20">
    <source>
        <dbReference type="EMBL" id="RFA38214.1"/>
    </source>
</evidence>
<dbReference type="NCBIfam" id="NF009977">
    <property type="entry name" value="PRK13442.1"/>
    <property type="match status" value="1"/>
</dbReference>
<evidence type="ECO:0000259" key="18">
    <source>
        <dbReference type="Pfam" id="PF00401"/>
    </source>
</evidence>
<dbReference type="CDD" id="cd12152">
    <property type="entry name" value="F1-ATPase_delta"/>
    <property type="match status" value="1"/>
</dbReference>
<dbReference type="InterPro" id="IPR036771">
    <property type="entry name" value="ATPsynth_dsu/esu_N"/>
</dbReference>
<keyword evidence="12 15" id="KW-0066">ATP synthesis</keyword>
<organism evidence="20 21">
    <name type="scientific">Alkalilimnicola ehrlichii</name>
    <dbReference type="NCBI Taxonomy" id="351052"/>
    <lineage>
        <taxon>Bacteria</taxon>
        <taxon>Pseudomonadati</taxon>
        <taxon>Pseudomonadota</taxon>
        <taxon>Gammaproteobacteria</taxon>
        <taxon>Chromatiales</taxon>
        <taxon>Ectothiorhodospiraceae</taxon>
        <taxon>Alkalilimnicola</taxon>
    </lineage>
</organism>
<comment type="similarity">
    <text evidence="3 15 16">Belongs to the ATPase epsilon chain family.</text>
</comment>
<proteinExistence type="inferred from homology"/>
<dbReference type="Pfam" id="PF00401">
    <property type="entry name" value="ATP-synt_DE"/>
    <property type="match status" value="1"/>
</dbReference>
<evidence type="ECO:0000256" key="7">
    <source>
        <dbReference type="ARBA" id="ARBA00022475"/>
    </source>
</evidence>
<keyword evidence="6 15" id="KW-0813">Transport</keyword>
<keyword evidence="8 15" id="KW-0375">Hydrogen ion transport</keyword>
<dbReference type="HAMAP" id="MF_00530">
    <property type="entry name" value="ATP_synth_epsil_bac"/>
    <property type="match status" value="1"/>
</dbReference>
<sequence length="165" mass="18197">MAKTMHVDIVSAEEEIFSGEAEFLVARAVNGEVGIMPRHTPMLLQLQPGEVRVSLAEGEDQYFFVSGGMLEVQPHAVTILSDTAQRASDIDEAAALEAKQRAEDAIKNRTSEMEYGKAAAELAAAAAQLRALQNLKKKPAADWPVRSLDFDSEKRQLHQGRRRPR</sequence>
<dbReference type="InterPro" id="IPR001469">
    <property type="entry name" value="ATP_synth_F1_dsu/esu"/>
</dbReference>
<name>A0A3E0WZD5_9GAMM</name>
<gene>
    <name evidence="15" type="primary">atpC</name>
    <name evidence="20" type="ORF">CAL65_05055</name>
</gene>
<dbReference type="InterPro" id="IPR036794">
    <property type="entry name" value="ATP_F1_dsu/esu_C_sf"/>
</dbReference>
<evidence type="ECO:0000256" key="3">
    <source>
        <dbReference type="ARBA" id="ARBA00005712"/>
    </source>
</evidence>
<comment type="subcellular location">
    <subcellularLocation>
        <location evidence="2 15">Cell membrane</location>
        <topology evidence="2 15">Peripheral membrane protein</topology>
    </subcellularLocation>
</comment>
<accession>A0A3E0WZD5</accession>
<dbReference type="AlphaFoldDB" id="A0A3E0WZD5"/>
<evidence type="ECO:0000256" key="16">
    <source>
        <dbReference type="RuleBase" id="RU003656"/>
    </source>
</evidence>
<evidence type="ECO:0000256" key="10">
    <source>
        <dbReference type="ARBA" id="ARBA00023136"/>
    </source>
</evidence>
<evidence type="ECO:0000256" key="17">
    <source>
        <dbReference type="SAM" id="MobiDB-lite"/>
    </source>
</evidence>
<protein>
    <recommendedName>
        <fullName evidence="5 15">ATP synthase epsilon chain</fullName>
    </recommendedName>
    <alternativeName>
        <fullName evidence="14 15">ATP synthase F1 sector epsilon subunit</fullName>
    </alternativeName>
    <alternativeName>
        <fullName evidence="13 15">F-ATPase epsilon subunit</fullName>
    </alternativeName>
</protein>
<dbReference type="InterPro" id="IPR020547">
    <property type="entry name" value="ATP_synth_F1_esu_C"/>
</dbReference>
<dbReference type="GO" id="GO:0005886">
    <property type="term" value="C:plasma membrane"/>
    <property type="evidence" value="ECO:0007669"/>
    <property type="project" value="UniProtKB-SubCell"/>
</dbReference>
<evidence type="ECO:0000256" key="1">
    <source>
        <dbReference type="ARBA" id="ARBA00003543"/>
    </source>
</evidence>
<evidence type="ECO:0000256" key="9">
    <source>
        <dbReference type="ARBA" id="ARBA00023065"/>
    </source>
</evidence>
<reference evidence="21" key="1">
    <citation type="submission" date="2017-05" db="EMBL/GenBank/DDBJ databases">
        <authorList>
            <person name="Sharma S."/>
            <person name="Sidhu C."/>
            <person name="Pinnaka A.K."/>
        </authorList>
    </citation>
    <scope>NUCLEOTIDE SEQUENCE [LARGE SCALE GENOMIC DNA]</scope>
    <source>
        <strain evidence="21">AK93</strain>
    </source>
</reference>
<comment type="caution">
    <text evidence="20">The sequence shown here is derived from an EMBL/GenBank/DDBJ whole genome shotgun (WGS) entry which is preliminary data.</text>
</comment>